<dbReference type="OrthoDB" id="7707449at2"/>
<name>A0A7W6MC20_9RHOB</name>
<accession>A0A7W6MC20</accession>
<evidence type="ECO:0000313" key="1">
    <source>
        <dbReference type="EMBL" id="MBB4176129.1"/>
    </source>
</evidence>
<evidence type="ECO:0000313" key="2">
    <source>
        <dbReference type="Proteomes" id="UP000565745"/>
    </source>
</evidence>
<sequence length="111" mass="11912">MTIATFFRGFFTGRDRAPSELELSDMGLSRADFRRLSTSKAGTRDRMEALAAQYGVTPALIDADRGLALELAQTCGHCQCAKACQNALDLGVDFDAGRCPNATVYADMSPA</sequence>
<dbReference type="EMBL" id="JACIFU010000008">
    <property type="protein sequence ID" value="MBB4176129.1"/>
    <property type="molecule type" value="Genomic_DNA"/>
</dbReference>
<organism evidence="1 2">
    <name type="scientific">Sulfitobacter noctilucicola</name>
    <dbReference type="NCBI Taxonomy" id="1342301"/>
    <lineage>
        <taxon>Bacteria</taxon>
        <taxon>Pseudomonadati</taxon>
        <taxon>Pseudomonadota</taxon>
        <taxon>Alphaproteobacteria</taxon>
        <taxon>Rhodobacterales</taxon>
        <taxon>Roseobacteraceae</taxon>
        <taxon>Sulfitobacter</taxon>
    </lineage>
</organism>
<protein>
    <submittedName>
        <fullName evidence="1">Uncharacterized protein</fullName>
    </submittedName>
</protein>
<dbReference type="AlphaFoldDB" id="A0A7W6MC20"/>
<dbReference type="Proteomes" id="UP000565745">
    <property type="component" value="Unassembled WGS sequence"/>
</dbReference>
<gene>
    <name evidence="1" type="ORF">GGR93_003937</name>
</gene>
<keyword evidence="2" id="KW-1185">Reference proteome</keyword>
<reference evidence="1 2" key="1">
    <citation type="submission" date="2020-08" db="EMBL/GenBank/DDBJ databases">
        <title>Genomic Encyclopedia of Type Strains, Phase IV (KMG-IV): sequencing the most valuable type-strain genomes for metagenomic binning, comparative biology and taxonomic classification.</title>
        <authorList>
            <person name="Goeker M."/>
        </authorList>
    </citation>
    <scope>NUCLEOTIDE SEQUENCE [LARGE SCALE GENOMIC DNA]</scope>
    <source>
        <strain evidence="1 2">DSM 101015</strain>
    </source>
</reference>
<proteinExistence type="predicted"/>
<dbReference type="RefSeq" id="WP_025053773.1">
    <property type="nucleotide sequence ID" value="NZ_JACIFU010000008.1"/>
</dbReference>
<comment type="caution">
    <text evidence="1">The sequence shown here is derived from an EMBL/GenBank/DDBJ whole genome shotgun (WGS) entry which is preliminary data.</text>
</comment>